<dbReference type="AlphaFoldDB" id="A0AAW0DI36"/>
<dbReference type="InterPro" id="IPR037278">
    <property type="entry name" value="ARFGAP/RecO"/>
</dbReference>
<dbReference type="SUPFAM" id="SSF57863">
    <property type="entry name" value="ArfGap/RecO-like zinc finger"/>
    <property type="match status" value="1"/>
</dbReference>
<dbReference type="EMBL" id="JAWWNJ010000008">
    <property type="protein sequence ID" value="KAK7050583.1"/>
    <property type="molecule type" value="Genomic_DNA"/>
</dbReference>
<evidence type="ECO:0000313" key="2">
    <source>
        <dbReference type="Proteomes" id="UP001362999"/>
    </source>
</evidence>
<reference evidence="1 2" key="1">
    <citation type="journal article" date="2024" name="J Genomics">
        <title>Draft genome sequencing and assembly of Favolaschia claudopus CIRM-BRFM 2984 isolated from oak limbs.</title>
        <authorList>
            <person name="Navarro D."/>
            <person name="Drula E."/>
            <person name="Chaduli D."/>
            <person name="Cazenave R."/>
            <person name="Ahrendt S."/>
            <person name="Wang J."/>
            <person name="Lipzen A."/>
            <person name="Daum C."/>
            <person name="Barry K."/>
            <person name="Grigoriev I.V."/>
            <person name="Favel A."/>
            <person name="Rosso M.N."/>
            <person name="Martin F."/>
        </authorList>
    </citation>
    <scope>NUCLEOTIDE SEQUENCE [LARGE SCALE GENOMIC DNA]</scope>
    <source>
        <strain evidence="1 2">CIRM-BRFM 2984</strain>
    </source>
</reference>
<protein>
    <submittedName>
        <fullName evidence="1">Uncharacterized protein</fullName>
    </submittedName>
</protein>
<sequence length="73" mass="8091">MTGQVSKQESDRIFAVLRAQKDNETCFDCGARNSAWSWSPTPSTSASATAPFALHRNMGVVDINHLQVRALRR</sequence>
<name>A0AAW0DI36_9AGAR</name>
<evidence type="ECO:0000313" key="1">
    <source>
        <dbReference type="EMBL" id="KAK7050583.1"/>
    </source>
</evidence>
<gene>
    <name evidence="1" type="ORF">R3P38DRAFT_1763411</name>
</gene>
<dbReference type="Gene3D" id="1.10.220.150">
    <property type="entry name" value="Arf GTPase activating protein"/>
    <property type="match status" value="1"/>
</dbReference>
<accession>A0AAW0DI36</accession>
<keyword evidence="2" id="KW-1185">Reference proteome</keyword>
<organism evidence="1 2">
    <name type="scientific">Favolaschia claudopus</name>
    <dbReference type="NCBI Taxonomy" id="2862362"/>
    <lineage>
        <taxon>Eukaryota</taxon>
        <taxon>Fungi</taxon>
        <taxon>Dikarya</taxon>
        <taxon>Basidiomycota</taxon>
        <taxon>Agaricomycotina</taxon>
        <taxon>Agaricomycetes</taxon>
        <taxon>Agaricomycetidae</taxon>
        <taxon>Agaricales</taxon>
        <taxon>Marasmiineae</taxon>
        <taxon>Mycenaceae</taxon>
        <taxon>Favolaschia</taxon>
    </lineage>
</organism>
<proteinExistence type="predicted"/>
<dbReference type="Proteomes" id="UP001362999">
    <property type="component" value="Unassembled WGS sequence"/>
</dbReference>
<dbReference type="InterPro" id="IPR038508">
    <property type="entry name" value="ArfGAP_dom_sf"/>
</dbReference>
<comment type="caution">
    <text evidence="1">The sequence shown here is derived from an EMBL/GenBank/DDBJ whole genome shotgun (WGS) entry which is preliminary data.</text>
</comment>